<dbReference type="Proteomes" id="UP000177707">
    <property type="component" value="Unassembled WGS sequence"/>
</dbReference>
<dbReference type="InterPro" id="IPR005182">
    <property type="entry name" value="YdbS-like_PH"/>
</dbReference>
<dbReference type="PANTHER" id="PTHR37938">
    <property type="entry name" value="BLL0215 PROTEIN"/>
    <property type="match status" value="1"/>
</dbReference>
<dbReference type="AlphaFoldDB" id="A0A1G2TWM9"/>
<proteinExistence type="predicted"/>
<accession>A0A1G2TWM9</accession>
<name>A0A1G2TWM9_9BACT</name>
<gene>
    <name evidence="3" type="ORF">A3A96_03130</name>
</gene>
<keyword evidence="1" id="KW-0472">Membrane</keyword>
<organism evidence="3 4">
    <name type="scientific">Candidatus Zambryskibacteria bacterium RIFCSPLOWO2_01_FULL_39_39</name>
    <dbReference type="NCBI Taxonomy" id="1802758"/>
    <lineage>
        <taxon>Bacteria</taxon>
        <taxon>Candidatus Zambryskiibacteriota</taxon>
    </lineage>
</organism>
<evidence type="ECO:0000256" key="1">
    <source>
        <dbReference type="SAM" id="Phobius"/>
    </source>
</evidence>
<feature type="transmembrane region" description="Helical" evidence="1">
    <location>
        <begin position="67"/>
        <end position="93"/>
    </location>
</feature>
<protein>
    <recommendedName>
        <fullName evidence="2">YdbS-like PH domain-containing protein</fullName>
    </recommendedName>
</protein>
<sequence>MKSFFSIFIDSDNSFAGEEKDEKTLLLIRRHPFFILTRLVVFLFLALIPIAVGLSFSSFLYSNDLLASFFFVSSIWYLLIWSGIFYALTMYTLDVWIVTNRRIIDSAQHGFFNRTISELHLTRIQDISVETRGFVQTILHFGDLQVQTAGTEEKFKFHQIPHPEKVKDEIMKLVSTSLPPH</sequence>
<evidence type="ECO:0000313" key="4">
    <source>
        <dbReference type="Proteomes" id="UP000177707"/>
    </source>
</evidence>
<feature type="domain" description="YdbS-like PH" evidence="2">
    <location>
        <begin position="96"/>
        <end position="170"/>
    </location>
</feature>
<feature type="transmembrane region" description="Helical" evidence="1">
    <location>
        <begin position="39"/>
        <end position="61"/>
    </location>
</feature>
<dbReference type="Pfam" id="PF03703">
    <property type="entry name" value="bPH_2"/>
    <property type="match status" value="1"/>
</dbReference>
<keyword evidence="1" id="KW-0812">Transmembrane</keyword>
<keyword evidence="1" id="KW-1133">Transmembrane helix</keyword>
<evidence type="ECO:0000259" key="2">
    <source>
        <dbReference type="Pfam" id="PF03703"/>
    </source>
</evidence>
<reference evidence="3 4" key="1">
    <citation type="journal article" date="2016" name="Nat. Commun.">
        <title>Thousands of microbial genomes shed light on interconnected biogeochemical processes in an aquifer system.</title>
        <authorList>
            <person name="Anantharaman K."/>
            <person name="Brown C.T."/>
            <person name="Hug L.A."/>
            <person name="Sharon I."/>
            <person name="Castelle C.J."/>
            <person name="Probst A.J."/>
            <person name="Thomas B.C."/>
            <person name="Singh A."/>
            <person name="Wilkins M.J."/>
            <person name="Karaoz U."/>
            <person name="Brodie E.L."/>
            <person name="Williams K.H."/>
            <person name="Hubbard S.S."/>
            <person name="Banfield J.F."/>
        </authorList>
    </citation>
    <scope>NUCLEOTIDE SEQUENCE [LARGE SCALE GENOMIC DNA]</scope>
</reference>
<dbReference type="EMBL" id="MHWB01000011">
    <property type="protein sequence ID" value="OHB01634.1"/>
    <property type="molecule type" value="Genomic_DNA"/>
</dbReference>
<dbReference type="PANTHER" id="PTHR37938:SF1">
    <property type="entry name" value="BLL0215 PROTEIN"/>
    <property type="match status" value="1"/>
</dbReference>
<dbReference type="STRING" id="1802758.A3A96_03130"/>
<comment type="caution">
    <text evidence="3">The sequence shown here is derived from an EMBL/GenBank/DDBJ whole genome shotgun (WGS) entry which is preliminary data.</text>
</comment>
<evidence type="ECO:0000313" key="3">
    <source>
        <dbReference type="EMBL" id="OHB01634.1"/>
    </source>
</evidence>